<name>A0AAW6TWY4_9BACT</name>
<dbReference type="GO" id="GO:0016757">
    <property type="term" value="F:glycosyltransferase activity"/>
    <property type="evidence" value="ECO:0007669"/>
    <property type="project" value="UniProtKB-KW"/>
</dbReference>
<dbReference type="PANTHER" id="PTHR45947:SF15">
    <property type="entry name" value="TEICHURONIC ACID BIOSYNTHESIS GLYCOSYLTRANSFERASE TUAC-RELATED"/>
    <property type="match status" value="1"/>
</dbReference>
<gene>
    <name evidence="2" type="ORF">QJ522_07725</name>
</gene>
<keyword evidence="3" id="KW-1185">Reference proteome</keyword>
<dbReference type="InterPro" id="IPR050194">
    <property type="entry name" value="Glycosyltransferase_grp1"/>
</dbReference>
<keyword evidence="2" id="KW-0328">Glycosyltransferase</keyword>
<dbReference type="EC" id="2.4.-.-" evidence="2"/>
<dbReference type="Pfam" id="PF00534">
    <property type="entry name" value="Glycos_transf_1"/>
    <property type="match status" value="1"/>
</dbReference>
<dbReference type="PANTHER" id="PTHR45947">
    <property type="entry name" value="SULFOQUINOVOSYL TRANSFERASE SQD2"/>
    <property type="match status" value="1"/>
</dbReference>
<feature type="domain" description="Glycosyl transferase family 1" evidence="1">
    <location>
        <begin position="211"/>
        <end position="373"/>
    </location>
</feature>
<evidence type="ECO:0000313" key="2">
    <source>
        <dbReference type="EMBL" id="MDI6448932.1"/>
    </source>
</evidence>
<evidence type="ECO:0000313" key="3">
    <source>
        <dbReference type="Proteomes" id="UP001431776"/>
    </source>
</evidence>
<keyword evidence="2" id="KW-0808">Transferase</keyword>
<dbReference type="EMBL" id="JASCXX010000007">
    <property type="protein sequence ID" value="MDI6448932.1"/>
    <property type="molecule type" value="Genomic_DNA"/>
</dbReference>
<dbReference type="Proteomes" id="UP001431776">
    <property type="component" value="Unassembled WGS sequence"/>
</dbReference>
<sequence>MKKLRILVISHMFPTAKLRRHGVFMCREARHLRRHGIECDFLVGRPWAPWPLHLAGRWCDYGPANPLVPPEGLRARRVSYLRPPGFGFRRFEGASLAFSATTQAKRWHRTEPFDVVLGISMLPDAEAAATIGAKLGLPVASLAVGSDVMVYPDRMPALWKRLRRTLARVDLPMGVSQSICAKLGETGACRREPLCVYLGRDGEQFQPACDKIEVRARLGWPADSIVAVYVGGLVESKGISDLAAACEPLLKQHENFHLVCVGDGPSRSVLEKLSARVARKEAVSLPGQVAPEEVPHYLQGADFLALPSYSEGMPQVVLEAMDCGLPVVATRVGGVGEAVIDGRTGLLVEARNVEQLRGALERMIIDAPFRTAAGRLGLARAKEVFDPDRNAKTFADALWSLAPRKKGIDG</sequence>
<reference evidence="2" key="1">
    <citation type="submission" date="2023-05" db="EMBL/GenBank/DDBJ databases">
        <title>Anaerotaeda fermentans gen. nov., sp. nov., a novel anaerobic planctomycete of the new family within the order Sedimentisphaerales isolated from Taman Peninsula, Russia.</title>
        <authorList>
            <person name="Khomyakova M.A."/>
            <person name="Merkel A.Y."/>
            <person name="Slobodkin A.I."/>
        </authorList>
    </citation>
    <scope>NUCLEOTIDE SEQUENCE</scope>
    <source>
        <strain evidence="2">M17dextr</strain>
    </source>
</reference>
<organism evidence="2 3">
    <name type="scientific">Anaerobaca lacustris</name>
    <dbReference type="NCBI Taxonomy" id="3044600"/>
    <lineage>
        <taxon>Bacteria</taxon>
        <taxon>Pseudomonadati</taxon>
        <taxon>Planctomycetota</taxon>
        <taxon>Phycisphaerae</taxon>
        <taxon>Sedimentisphaerales</taxon>
        <taxon>Anaerobacaceae</taxon>
        <taxon>Anaerobaca</taxon>
    </lineage>
</organism>
<dbReference type="InterPro" id="IPR001296">
    <property type="entry name" value="Glyco_trans_1"/>
</dbReference>
<proteinExistence type="predicted"/>
<dbReference type="RefSeq" id="WP_349244342.1">
    <property type="nucleotide sequence ID" value="NZ_JASCXX010000007.1"/>
</dbReference>
<accession>A0AAW6TWY4</accession>
<comment type="caution">
    <text evidence="2">The sequence shown here is derived from an EMBL/GenBank/DDBJ whole genome shotgun (WGS) entry which is preliminary data.</text>
</comment>
<evidence type="ECO:0000259" key="1">
    <source>
        <dbReference type="Pfam" id="PF00534"/>
    </source>
</evidence>
<protein>
    <submittedName>
        <fullName evidence="2">Glycosyltransferase</fullName>
        <ecNumber evidence="2">2.4.-.-</ecNumber>
    </submittedName>
</protein>
<dbReference type="Gene3D" id="3.40.50.2000">
    <property type="entry name" value="Glycogen Phosphorylase B"/>
    <property type="match status" value="2"/>
</dbReference>
<dbReference type="SUPFAM" id="SSF53756">
    <property type="entry name" value="UDP-Glycosyltransferase/glycogen phosphorylase"/>
    <property type="match status" value="1"/>
</dbReference>
<dbReference type="AlphaFoldDB" id="A0AAW6TWY4"/>